<dbReference type="Proteomes" id="UP000085678">
    <property type="component" value="Unplaced"/>
</dbReference>
<dbReference type="PANTHER" id="PTHR34213">
    <property type="entry name" value="NUCLEAR TRANSPORT FACTOR 2 (NTF2) FAMILY PROTEIN"/>
    <property type="match status" value="1"/>
</dbReference>
<evidence type="ECO:0000313" key="2">
    <source>
        <dbReference type="RefSeq" id="XP_013404003.1"/>
    </source>
</evidence>
<dbReference type="AlphaFoldDB" id="A0A1S3J167"/>
<dbReference type="PANTHER" id="PTHR34213:SF2">
    <property type="entry name" value="NUCLEAR TRANSPORT FACTOR 2 (NTF2) FAMILY PROTEIN"/>
    <property type="match status" value="1"/>
</dbReference>
<keyword evidence="1" id="KW-1185">Reference proteome</keyword>
<dbReference type="InParanoid" id="A0A1S3J167"/>
<dbReference type="RefSeq" id="XP_013404003.1">
    <property type="nucleotide sequence ID" value="XM_013548549.1"/>
</dbReference>
<proteinExistence type="predicted"/>
<evidence type="ECO:0000313" key="1">
    <source>
        <dbReference type="Proteomes" id="UP000085678"/>
    </source>
</evidence>
<dbReference type="GeneID" id="106169166"/>
<sequence length="205" mass="22775">MKVVSLLIGTPILAYTGVTSHLLYHLKYAPKKALPAPNWDVSESERETVVKNREELLKGIQEVYAATATLDSLKHVSDDVIFEDPVVKFYGKREMSCVIPIMKKSLTASSGTQTIEKFQTVHGQNEMYVDMCVKFTLGSRSFTLPSLVSILLRKKATGEGEEVVHMTEEYLWKPLLNRDSSLILGACHAAMKRQEVLVTLTSAAG</sequence>
<dbReference type="KEGG" id="lak:106169166"/>
<protein>
    <submittedName>
        <fullName evidence="2">Uncharacterized protein LOC106169166</fullName>
    </submittedName>
</protein>
<accession>A0A1S3J167</accession>
<name>A0A1S3J167_LINAN</name>
<gene>
    <name evidence="2" type="primary">LOC106169166</name>
</gene>
<reference evidence="2" key="1">
    <citation type="submission" date="2025-08" db="UniProtKB">
        <authorList>
            <consortium name="RefSeq"/>
        </authorList>
    </citation>
    <scope>IDENTIFICATION</scope>
    <source>
        <tissue evidence="2">Gonads</tissue>
    </source>
</reference>
<organism evidence="1 2">
    <name type="scientific">Lingula anatina</name>
    <name type="common">Brachiopod</name>
    <name type="synonym">Lingula unguis</name>
    <dbReference type="NCBI Taxonomy" id="7574"/>
    <lineage>
        <taxon>Eukaryota</taxon>
        <taxon>Metazoa</taxon>
        <taxon>Spiralia</taxon>
        <taxon>Lophotrochozoa</taxon>
        <taxon>Brachiopoda</taxon>
        <taxon>Linguliformea</taxon>
        <taxon>Lingulata</taxon>
        <taxon>Lingulida</taxon>
        <taxon>Linguloidea</taxon>
        <taxon>Lingulidae</taxon>
        <taxon>Lingula</taxon>
    </lineage>
</organism>